<organism evidence="1 2">
    <name type="scientific">Corynebacterium xerosis</name>
    <dbReference type="NCBI Taxonomy" id="1725"/>
    <lineage>
        <taxon>Bacteria</taxon>
        <taxon>Bacillati</taxon>
        <taxon>Actinomycetota</taxon>
        <taxon>Actinomycetes</taxon>
        <taxon>Mycobacteriales</taxon>
        <taxon>Corynebacteriaceae</taxon>
        <taxon>Corynebacterium</taxon>
    </lineage>
</organism>
<evidence type="ECO:0000313" key="2">
    <source>
        <dbReference type="Proteomes" id="UP000426857"/>
    </source>
</evidence>
<name>A0A6B8U208_9CORY</name>
<accession>A0A6B8U208</accession>
<dbReference type="RefSeq" id="WP_155870807.1">
    <property type="nucleotide sequence ID" value="NZ_CP046322.1"/>
</dbReference>
<protein>
    <submittedName>
        <fullName evidence="1">Uncharacterized protein</fullName>
    </submittedName>
</protein>
<evidence type="ECO:0000313" key="1">
    <source>
        <dbReference type="EMBL" id="QGS35655.1"/>
    </source>
</evidence>
<gene>
    <name evidence="1" type="ORF">FOB82_12570</name>
</gene>
<reference evidence="1 2" key="1">
    <citation type="submission" date="2019-11" db="EMBL/GenBank/DDBJ databases">
        <title>FDA dAtabase for Regulatory Grade micrObial Sequences (FDA-ARGOS): Supporting development and validation of Infectious Disease Dx tests.</title>
        <authorList>
            <person name="Kerrigan L."/>
            <person name="Long C."/>
            <person name="Tallon L."/>
            <person name="Sadzewicz L."/>
            <person name="Vavikolanu K."/>
            <person name="Mehta A."/>
            <person name="Aluvathingal J."/>
            <person name="Nadendla S."/>
            <person name="Yan Y."/>
            <person name="Sichtig H."/>
        </authorList>
    </citation>
    <scope>NUCLEOTIDE SEQUENCE [LARGE SCALE GENOMIC DNA]</scope>
    <source>
        <strain evidence="1 2">FDAARGOS_674</strain>
    </source>
</reference>
<dbReference type="AlphaFoldDB" id="A0A6B8U208"/>
<proteinExistence type="predicted"/>
<sequence length="334" mass="37905">MFENVPQSYSENPNILRWWTNELDELLVQLIDRHAWYWPWFAQEAICHVVEEETIERWRAEDPLCEQYAWYNVLMYFAISRAQGKGYRAAERQPQDRRCFKCGDSFNQGECPEWAARRLGSIEALNFCPTCCKSGFFGTVASVRCSKKAIKEHLAALHRLSGVVPNANFFDAPGPLIGLPVEVQAELLALGETRPAVQCIRSKYGSHLAALIDARVLPEGTRRTSRGTQCIAEDGHVCLSLGEKMIDDWLSQHGIPHTGEPHYPNSPLRADFKVGDALIEYFGLAGDPEYDAKTVRKRILARREGVQLIEIYPEDVANFARCEELLTEALSRFV</sequence>
<dbReference type="EMBL" id="CP046322">
    <property type="protein sequence ID" value="QGS35655.1"/>
    <property type="molecule type" value="Genomic_DNA"/>
</dbReference>
<dbReference type="Proteomes" id="UP000426857">
    <property type="component" value="Chromosome"/>
</dbReference>
<dbReference type="KEGG" id="cxe:FOB82_12570"/>